<dbReference type="InterPro" id="IPR044730">
    <property type="entry name" value="RNase_H-like_dom_plant"/>
</dbReference>
<gene>
    <name evidence="3" type="ORF">TCM_044661</name>
</gene>
<evidence type="ECO:0000313" key="4">
    <source>
        <dbReference type="Proteomes" id="UP000026915"/>
    </source>
</evidence>
<dbReference type="InterPro" id="IPR012337">
    <property type="entry name" value="RNaseH-like_sf"/>
</dbReference>
<evidence type="ECO:0000313" key="3">
    <source>
        <dbReference type="EMBL" id="EOY19532.1"/>
    </source>
</evidence>
<feature type="domain" description="RNase H type-1" evidence="2">
    <location>
        <begin position="73"/>
        <end position="136"/>
    </location>
</feature>
<dbReference type="Proteomes" id="UP000026915">
    <property type="component" value="Chromosome 10"/>
</dbReference>
<reference evidence="3 4" key="1">
    <citation type="journal article" date="2013" name="Genome Biol.">
        <title>The genome sequence of the most widely cultivated cacao type and its use to identify candidate genes regulating pod color.</title>
        <authorList>
            <person name="Motamayor J.C."/>
            <person name="Mockaitis K."/>
            <person name="Schmutz J."/>
            <person name="Haiminen N."/>
            <person name="Iii D.L."/>
            <person name="Cornejo O."/>
            <person name="Findley S.D."/>
            <person name="Zheng P."/>
            <person name="Utro F."/>
            <person name="Royaert S."/>
            <person name="Saski C."/>
            <person name="Jenkins J."/>
            <person name="Podicheti R."/>
            <person name="Zhao M."/>
            <person name="Scheffler B.E."/>
            <person name="Stack J.C."/>
            <person name="Feltus F.A."/>
            <person name="Mustiga G.M."/>
            <person name="Amores F."/>
            <person name="Phillips W."/>
            <person name="Marelli J.P."/>
            <person name="May G.D."/>
            <person name="Shapiro H."/>
            <person name="Ma J."/>
            <person name="Bustamante C.D."/>
            <person name="Schnell R.J."/>
            <person name="Main D."/>
            <person name="Gilbert D."/>
            <person name="Parida L."/>
            <person name="Kuhn D.N."/>
        </authorList>
    </citation>
    <scope>NUCLEOTIDE SEQUENCE [LARGE SCALE GENOMIC DNA]</scope>
    <source>
        <strain evidence="4">cv. Matina 1-6</strain>
    </source>
</reference>
<dbReference type="HOGENOM" id="CLU_1404733_0_0_1"/>
<dbReference type="Gramene" id="EOY19532">
    <property type="protein sequence ID" value="EOY19532"/>
    <property type="gene ID" value="TCM_044661"/>
</dbReference>
<evidence type="ECO:0000259" key="2">
    <source>
        <dbReference type="Pfam" id="PF13456"/>
    </source>
</evidence>
<dbReference type="GO" id="GO:0004523">
    <property type="term" value="F:RNA-DNA hybrid ribonuclease activity"/>
    <property type="evidence" value="ECO:0007669"/>
    <property type="project" value="InterPro"/>
</dbReference>
<sequence>MAMAKYFEGQASPITGIGEENKKWTCFCDEYRRWNLESVKQLLPQNLILMISAMMIDPSGEEMDDSYWLHSSTDGSAKGQLGLAAAGGLIRDSSETWLTRFTYKIGISFSLTAELWAIYYGLMICWSKESVMTVFEMVRYHVTRVLGCLIVYCLGAHLWMAFFAITLNMSVTYQNPCNHLSRGEPLAPSDFNTY</sequence>
<dbReference type="Pfam" id="PF13456">
    <property type="entry name" value="RVT_3"/>
    <property type="match status" value="1"/>
</dbReference>
<dbReference type="AlphaFoldDB" id="A0A061FS90"/>
<accession>A0A061FS90</accession>
<keyword evidence="1" id="KW-0472">Membrane</keyword>
<keyword evidence="4" id="KW-1185">Reference proteome</keyword>
<evidence type="ECO:0000256" key="1">
    <source>
        <dbReference type="SAM" id="Phobius"/>
    </source>
</evidence>
<dbReference type="InterPro" id="IPR002156">
    <property type="entry name" value="RNaseH_domain"/>
</dbReference>
<dbReference type="InterPro" id="IPR036397">
    <property type="entry name" value="RNaseH_sf"/>
</dbReference>
<name>A0A061FS90_THECC</name>
<keyword evidence="1" id="KW-1133">Transmembrane helix</keyword>
<organism evidence="3 4">
    <name type="scientific">Theobroma cacao</name>
    <name type="common">Cacao</name>
    <name type="synonym">Cocoa</name>
    <dbReference type="NCBI Taxonomy" id="3641"/>
    <lineage>
        <taxon>Eukaryota</taxon>
        <taxon>Viridiplantae</taxon>
        <taxon>Streptophyta</taxon>
        <taxon>Embryophyta</taxon>
        <taxon>Tracheophyta</taxon>
        <taxon>Spermatophyta</taxon>
        <taxon>Magnoliopsida</taxon>
        <taxon>eudicotyledons</taxon>
        <taxon>Gunneridae</taxon>
        <taxon>Pentapetalae</taxon>
        <taxon>rosids</taxon>
        <taxon>malvids</taxon>
        <taxon>Malvales</taxon>
        <taxon>Malvaceae</taxon>
        <taxon>Byttnerioideae</taxon>
        <taxon>Theobroma</taxon>
    </lineage>
</organism>
<dbReference type="eggNOG" id="KOG1075">
    <property type="taxonomic scope" value="Eukaryota"/>
</dbReference>
<proteinExistence type="predicted"/>
<protein>
    <submittedName>
        <fullName evidence="3">Mediator of RNA polymerase II transcription subunit 11</fullName>
    </submittedName>
</protein>
<dbReference type="InParanoid" id="A0A061FS90"/>
<feature type="transmembrane region" description="Helical" evidence="1">
    <location>
        <begin position="101"/>
        <end position="122"/>
    </location>
</feature>
<dbReference type="GO" id="GO:0003676">
    <property type="term" value="F:nucleic acid binding"/>
    <property type="evidence" value="ECO:0007669"/>
    <property type="project" value="InterPro"/>
</dbReference>
<dbReference type="SUPFAM" id="SSF53098">
    <property type="entry name" value="Ribonuclease H-like"/>
    <property type="match status" value="1"/>
</dbReference>
<dbReference type="CDD" id="cd06222">
    <property type="entry name" value="RNase_H_like"/>
    <property type="match status" value="1"/>
</dbReference>
<keyword evidence="1" id="KW-0812">Transmembrane</keyword>
<dbReference type="EMBL" id="CM001888">
    <property type="protein sequence ID" value="EOY19532.1"/>
    <property type="molecule type" value="Genomic_DNA"/>
</dbReference>
<dbReference type="Gene3D" id="3.30.420.10">
    <property type="entry name" value="Ribonuclease H-like superfamily/Ribonuclease H"/>
    <property type="match status" value="1"/>
</dbReference>
<feature type="transmembrane region" description="Helical" evidence="1">
    <location>
        <begin position="142"/>
        <end position="165"/>
    </location>
</feature>